<reference evidence="5 6" key="1">
    <citation type="submission" date="2019-03" db="EMBL/GenBank/DDBJ databases">
        <title>Draft genome of Massilia hortus sp. nov., a novel bacterial species of the Oxalobacteraceae family.</title>
        <authorList>
            <person name="Peta V."/>
            <person name="Raths R."/>
            <person name="Bucking H."/>
        </authorList>
    </citation>
    <scope>NUCLEOTIDE SEQUENCE [LARGE SCALE GENOMIC DNA]</scope>
    <source>
        <strain evidence="5 6">ONC3</strain>
    </source>
</reference>
<evidence type="ECO:0000256" key="2">
    <source>
        <dbReference type="ARBA" id="ARBA00023136"/>
    </source>
</evidence>
<evidence type="ECO:0000256" key="3">
    <source>
        <dbReference type="SAM" id="SignalP"/>
    </source>
</evidence>
<dbReference type="OrthoDB" id="549764at2"/>
<dbReference type="GO" id="GO:0019867">
    <property type="term" value="C:outer membrane"/>
    <property type="evidence" value="ECO:0007669"/>
    <property type="project" value="InterPro"/>
</dbReference>
<keyword evidence="2" id="KW-0472">Membrane</keyword>
<dbReference type="InterPro" id="IPR008816">
    <property type="entry name" value="Gly_zipper_2TM_dom"/>
</dbReference>
<evidence type="ECO:0000313" key="5">
    <source>
        <dbReference type="EMBL" id="TFW31918.1"/>
    </source>
</evidence>
<dbReference type="EMBL" id="SPUM01000075">
    <property type="protein sequence ID" value="TFW31918.1"/>
    <property type="molecule type" value="Genomic_DNA"/>
</dbReference>
<dbReference type="Proteomes" id="UP000297258">
    <property type="component" value="Unassembled WGS sequence"/>
</dbReference>
<dbReference type="RefSeq" id="WP_135189980.1">
    <property type="nucleotide sequence ID" value="NZ_SPUM01000075.1"/>
</dbReference>
<dbReference type="Pfam" id="PF05433">
    <property type="entry name" value="Rick_17kDa_Anti"/>
    <property type="match status" value="1"/>
</dbReference>
<feature type="signal peptide" evidence="3">
    <location>
        <begin position="1"/>
        <end position="32"/>
    </location>
</feature>
<comment type="caution">
    <text evidence="5">The sequence shown here is derived from an EMBL/GenBank/DDBJ whole genome shotgun (WGS) entry which is preliminary data.</text>
</comment>
<keyword evidence="3" id="KW-0732">Signal</keyword>
<dbReference type="PANTHER" id="PTHR35603:SF2">
    <property type="entry name" value="OUTER MEMBRANE LIPOPROTEIN"/>
    <property type="match status" value="1"/>
</dbReference>
<dbReference type="InterPro" id="IPR051407">
    <property type="entry name" value="Bact_OM_lipoprot/Surf_antigen"/>
</dbReference>
<evidence type="ECO:0000256" key="1">
    <source>
        <dbReference type="ARBA" id="ARBA00004370"/>
    </source>
</evidence>
<dbReference type="AlphaFoldDB" id="A0A4Y9SYJ3"/>
<keyword evidence="6" id="KW-1185">Reference proteome</keyword>
<evidence type="ECO:0000259" key="4">
    <source>
        <dbReference type="Pfam" id="PF05433"/>
    </source>
</evidence>
<name>A0A4Y9SYJ3_9BURK</name>
<gene>
    <name evidence="5" type="ORF">E4O92_11860</name>
</gene>
<proteinExistence type="predicted"/>
<comment type="subcellular location">
    <subcellularLocation>
        <location evidence="1">Membrane</location>
    </subcellularLocation>
</comment>
<accession>A0A4Y9SYJ3</accession>
<sequence>MKPGSDLRATLAALLIALVAPCSLMLTPPAQAQQREVGAYPAITGFNVDEVRQLAPGVELSFDLWGTPGGMATLRIDGATRNLHLTEVEPGQYSGIYTIGAHDRIVPSSAVSANLRVGNRVATAMLAESLQRGPERRRGDLAAAPKVERFDVRAIDDLGPGNDLSFTVLGTPGAKVEVTIAGTRGIFFLPEVRPGEYRGTYRIRSADRIAPDSMVTATIRHDGRYASVNLGRPLLVARATSAPRVARYCSNCATVAAVNVIEVSGDGGYLGTIGGAVVGGLIGSSVGGGTGRTAATAAGAVGGALAGNNIERNSRRHLRYEVVVRYDNGATQTLQYENDPGFRVGDPVKVNGGVLVRD</sequence>
<protein>
    <submittedName>
        <fullName evidence="5">Glycine zipper 2TM domain-containing protein</fullName>
    </submittedName>
</protein>
<organism evidence="5 6">
    <name type="scientific">Massilia horti</name>
    <dbReference type="NCBI Taxonomy" id="2562153"/>
    <lineage>
        <taxon>Bacteria</taxon>
        <taxon>Pseudomonadati</taxon>
        <taxon>Pseudomonadota</taxon>
        <taxon>Betaproteobacteria</taxon>
        <taxon>Burkholderiales</taxon>
        <taxon>Oxalobacteraceae</taxon>
        <taxon>Telluria group</taxon>
        <taxon>Massilia</taxon>
    </lineage>
</organism>
<feature type="domain" description="Glycine zipper 2TM" evidence="4">
    <location>
        <begin position="270"/>
        <end position="311"/>
    </location>
</feature>
<feature type="chain" id="PRO_5021449778" evidence="3">
    <location>
        <begin position="33"/>
        <end position="358"/>
    </location>
</feature>
<evidence type="ECO:0000313" key="6">
    <source>
        <dbReference type="Proteomes" id="UP000297258"/>
    </source>
</evidence>
<dbReference type="PANTHER" id="PTHR35603">
    <property type="match status" value="1"/>
</dbReference>